<dbReference type="EMBL" id="CP004885">
    <property type="protein sequence ID" value="AGX86182.1"/>
    <property type="molecule type" value="Genomic_DNA"/>
</dbReference>
<sequence>MVALPPELTQHTAAQCLPGCLAALRAEAAGAGTARDAVSTVEVDAAEVQRFDSVALAVLLALRREALLLGKGYAVRNLPVGLQRLATLYGIDTLLLA</sequence>
<dbReference type="eggNOG" id="COG3113">
    <property type="taxonomic scope" value="Bacteria"/>
</dbReference>
<organism evidence="2 3">
    <name type="scientific">Candidatus Symbiobacter mobilis CR</name>
    <dbReference type="NCBI Taxonomy" id="946483"/>
    <lineage>
        <taxon>Bacteria</taxon>
        <taxon>Pseudomonadati</taxon>
        <taxon>Pseudomonadota</taxon>
        <taxon>Betaproteobacteria</taxon>
        <taxon>Burkholderiales</taxon>
        <taxon>Comamonadaceae</taxon>
    </lineage>
</organism>
<dbReference type="Pfam" id="PF13466">
    <property type="entry name" value="STAS_2"/>
    <property type="match status" value="1"/>
</dbReference>
<dbReference type="AlphaFoldDB" id="U5N4C8"/>
<keyword evidence="3" id="KW-1185">Reference proteome</keyword>
<dbReference type="KEGG" id="cbx:Cenrod_0047"/>
<dbReference type="Proteomes" id="UP000017184">
    <property type="component" value="Chromosome"/>
</dbReference>
<protein>
    <submittedName>
        <fullName evidence="2">Sulfate transporter-like protein</fullName>
    </submittedName>
</protein>
<evidence type="ECO:0000313" key="2">
    <source>
        <dbReference type="EMBL" id="AGX86182.1"/>
    </source>
</evidence>
<dbReference type="InterPro" id="IPR036513">
    <property type="entry name" value="STAS_dom_sf"/>
</dbReference>
<evidence type="ECO:0000313" key="3">
    <source>
        <dbReference type="Proteomes" id="UP000017184"/>
    </source>
</evidence>
<evidence type="ECO:0000259" key="1">
    <source>
        <dbReference type="Pfam" id="PF13466"/>
    </source>
</evidence>
<dbReference type="Gene3D" id="3.30.750.24">
    <property type="entry name" value="STAS domain"/>
    <property type="match status" value="1"/>
</dbReference>
<feature type="domain" description="MlaB-like STAS" evidence="1">
    <location>
        <begin position="3"/>
        <end position="92"/>
    </location>
</feature>
<dbReference type="RefSeq" id="WP_022771005.1">
    <property type="nucleotide sequence ID" value="NC_022576.1"/>
</dbReference>
<dbReference type="HOGENOM" id="CLU_115403_13_5_4"/>
<accession>U5N4C8</accession>
<dbReference type="InterPro" id="IPR058548">
    <property type="entry name" value="MlaB-like_STAS"/>
</dbReference>
<dbReference type="STRING" id="946483.Cenrod_0047"/>
<reference evidence="2 3" key="1">
    <citation type="journal article" date="2013" name="Genome Biol.">
        <title>Genomic analysis reveals key aspects of prokaryotic symbiosis in the phototrophic consortium "Chlorochromatium aggregatum".</title>
        <authorList>
            <person name="Liu Z."/>
            <person name="Muller J."/>
            <person name="Li T."/>
            <person name="Alvey R.M."/>
            <person name="Vogl K."/>
            <person name="Frigaard N.U."/>
            <person name="Rockwell N.C."/>
            <person name="Boyd E.S."/>
            <person name="Tomsho L.P."/>
            <person name="Schuster S.C."/>
            <person name="Henke P."/>
            <person name="Rohde M."/>
            <person name="Overmann J."/>
            <person name="Bryant D.A."/>
        </authorList>
    </citation>
    <scope>NUCLEOTIDE SEQUENCE [LARGE SCALE GENOMIC DNA]</scope>
    <source>
        <strain evidence="2">CR</strain>
    </source>
</reference>
<gene>
    <name evidence="2" type="ORF">Cenrod_0047</name>
</gene>
<proteinExistence type="predicted"/>
<name>U5N4C8_9BURK</name>
<dbReference type="SUPFAM" id="SSF52091">
    <property type="entry name" value="SpoIIaa-like"/>
    <property type="match status" value="1"/>
</dbReference>